<feature type="transmembrane region" description="Helical" evidence="1">
    <location>
        <begin position="303"/>
        <end position="323"/>
    </location>
</feature>
<evidence type="ECO:0000313" key="2">
    <source>
        <dbReference type="EMBL" id="RXZ45935.1"/>
    </source>
</evidence>
<feature type="transmembrane region" description="Helical" evidence="1">
    <location>
        <begin position="376"/>
        <end position="398"/>
    </location>
</feature>
<comment type="caution">
    <text evidence="2">The sequence shown here is derived from an EMBL/GenBank/DDBJ whole genome shotgun (WGS) entry which is preliminary data.</text>
</comment>
<keyword evidence="1" id="KW-1133">Transmembrane helix</keyword>
<dbReference type="AlphaFoldDB" id="A0A4Q2JDZ4"/>
<keyword evidence="1" id="KW-0812">Transmembrane</keyword>
<feature type="transmembrane region" description="Helical" evidence="1">
    <location>
        <begin position="483"/>
        <end position="504"/>
    </location>
</feature>
<dbReference type="Proteomes" id="UP000292881">
    <property type="component" value="Unassembled WGS sequence"/>
</dbReference>
<feature type="transmembrane region" description="Helical" evidence="1">
    <location>
        <begin position="174"/>
        <end position="196"/>
    </location>
</feature>
<accession>A0A4Q2JDZ4</accession>
<sequence length="524" mass="54258">MVAQLLRLKLRLLGNIFKRSAWQVVGLSVAIVYGLGISALLFLILVGLRSVDDVALVRDVLVVCGAATVVGFLVVPLVFGVDDTMDPRRFALFGIPDRTIALGLALSAMIGVPAVALAIVLTGTVVTWSRGFGSTVFAVLGALLAFATCLLAARLTAGIAGLLLETRRARDVGTVLGVLFVVMIAPIAVALTTVDWAASGRLAIGAIAGALSWTPLGAAFAVPGEAASGAWGVALVKLLIAGASVWLGWLAWKALVAKMLVTPGREASVRSYHGLGWFGRTTSGPTGAIAARSTTYWFRDSRYWVSLLMVPIAPVLVMLPLGIAGVPSMYLGLIPVPLVCLLLGWSLHNDTAYDNTAIWLHVASGVRGAADRFGRLVPVLVAGILVIGLGSAVTVFVLDDWRLLPSLLGVSTALLLAGLGVGSITSAAMPYPVVKPGDSPFQQPQSTGGITALVQSLAMFAALLIAAPAIWFAALGIFDDPSWHMVSLAAGAGLGVLVLVIGVFGGGRVFERRAPEIVAAAVRA</sequence>
<dbReference type="RefSeq" id="WP_129235327.1">
    <property type="nucleotide sequence ID" value="NZ_SDPL01000280.1"/>
</dbReference>
<organism evidence="2 3">
    <name type="scientific">Agromyces binzhouensis</name>
    <dbReference type="NCBI Taxonomy" id="1817495"/>
    <lineage>
        <taxon>Bacteria</taxon>
        <taxon>Bacillati</taxon>
        <taxon>Actinomycetota</taxon>
        <taxon>Actinomycetes</taxon>
        <taxon>Micrococcales</taxon>
        <taxon>Microbacteriaceae</taxon>
        <taxon>Agromyces</taxon>
    </lineage>
</organism>
<feature type="transmembrane region" description="Helical" evidence="1">
    <location>
        <begin position="21"/>
        <end position="48"/>
    </location>
</feature>
<feature type="transmembrane region" description="Helical" evidence="1">
    <location>
        <begin position="132"/>
        <end position="153"/>
    </location>
</feature>
<evidence type="ECO:0000313" key="3">
    <source>
        <dbReference type="Proteomes" id="UP000292881"/>
    </source>
</evidence>
<keyword evidence="1" id="KW-0472">Membrane</keyword>
<feature type="transmembrane region" description="Helical" evidence="1">
    <location>
        <begin position="60"/>
        <end position="79"/>
    </location>
</feature>
<feature type="transmembrane region" description="Helical" evidence="1">
    <location>
        <begin position="452"/>
        <end position="477"/>
    </location>
</feature>
<feature type="transmembrane region" description="Helical" evidence="1">
    <location>
        <begin position="100"/>
        <end position="126"/>
    </location>
</feature>
<dbReference type="EMBL" id="SDPL01000280">
    <property type="protein sequence ID" value="RXZ45935.1"/>
    <property type="molecule type" value="Genomic_DNA"/>
</dbReference>
<feature type="transmembrane region" description="Helical" evidence="1">
    <location>
        <begin position="410"/>
        <end position="431"/>
    </location>
</feature>
<feature type="transmembrane region" description="Helical" evidence="1">
    <location>
        <begin position="229"/>
        <end position="252"/>
    </location>
</feature>
<proteinExistence type="predicted"/>
<reference evidence="2 3" key="1">
    <citation type="submission" date="2019-01" db="EMBL/GenBank/DDBJ databases">
        <authorList>
            <person name="Li J."/>
        </authorList>
    </citation>
    <scope>NUCLEOTIDE SEQUENCE [LARGE SCALE GENOMIC DNA]</scope>
    <source>
        <strain evidence="2 3">CGMCC 4.7180</strain>
    </source>
</reference>
<gene>
    <name evidence="2" type="ORF">ESO86_12540</name>
</gene>
<feature type="transmembrane region" description="Helical" evidence="1">
    <location>
        <begin position="329"/>
        <end position="347"/>
    </location>
</feature>
<keyword evidence="3" id="KW-1185">Reference proteome</keyword>
<evidence type="ECO:0000256" key="1">
    <source>
        <dbReference type="SAM" id="Phobius"/>
    </source>
</evidence>
<dbReference type="OrthoDB" id="3261041at2"/>
<name>A0A4Q2JDZ4_9MICO</name>
<protein>
    <submittedName>
        <fullName evidence="2">Uncharacterized protein</fullName>
    </submittedName>
</protein>